<comment type="caution">
    <text evidence="1">The sequence shown here is derived from an EMBL/GenBank/DDBJ whole genome shotgun (WGS) entry which is preliminary data.</text>
</comment>
<sequence length="78" mass="9530">MTNYFVFFRREGAELRITRISRTHTQKEYAPTQLDTRREQNPRTHIIQFELAGRFSKILLDDHHDIKNLWKNSLLMER</sequence>
<name>A0ABQ8J7B6_DERPT</name>
<gene>
    <name evidence="1" type="ORF">DERP_011346</name>
</gene>
<reference evidence="1 2" key="2">
    <citation type="journal article" date="2022" name="Mol. Biol. Evol.">
        <title>Comparative Genomics Reveals Insights into the Divergent Evolution of Astigmatic Mites and Household Pest Adaptations.</title>
        <authorList>
            <person name="Xiong Q."/>
            <person name="Wan A.T."/>
            <person name="Liu X."/>
            <person name="Fung C.S."/>
            <person name="Xiao X."/>
            <person name="Malainual N."/>
            <person name="Hou J."/>
            <person name="Wang L."/>
            <person name="Wang M."/>
            <person name="Yang K.Y."/>
            <person name="Cui Y."/>
            <person name="Leung E.L."/>
            <person name="Nong W."/>
            <person name="Shin S.K."/>
            <person name="Au S.W."/>
            <person name="Jeong K.Y."/>
            <person name="Chew F.T."/>
            <person name="Hui J.H."/>
            <person name="Leung T.F."/>
            <person name="Tungtrongchitr A."/>
            <person name="Zhong N."/>
            <person name="Liu Z."/>
            <person name="Tsui S.K."/>
        </authorList>
    </citation>
    <scope>NUCLEOTIDE SEQUENCE [LARGE SCALE GENOMIC DNA]</scope>
    <source>
        <strain evidence="1">Derp</strain>
    </source>
</reference>
<proteinExistence type="predicted"/>
<evidence type="ECO:0000313" key="2">
    <source>
        <dbReference type="Proteomes" id="UP000887458"/>
    </source>
</evidence>
<dbReference type="Proteomes" id="UP000887458">
    <property type="component" value="Unassembled WGS sequence"/>
</dbReference>
<reference evidence="1 2" key="1">
    <citation type="journal article" date="2018" name="J. Allergy Clin. Immunol.">
        <title>High-quality assembly of Dermatophagoides pteronyssinus genome and transcriptome reveals a wide range of novel allergens.</title>
        <authorList>
            <person name="Liu X.Y."/>
            <person name="Yang K.Y."/>
            <person name="Wang M.Q."/>
            <person name="Kwok J.S."/>
            <person name="Zeng X."/>
            <person name="Yang Z."/>
            <person name="Xiao X.J."/>
            <person name="Lau C.P."/>
            <person name="Li Y."/>
            <person name="Huang Z.M."/>
            <person name="Ba J.G."/>
            <person name="Yim A.K."/>
            <person name="Ouyang C.Y."/>
            <person name="Ngai S.M."/>
            <person name="Chan T.F."/>
            <person name="Leung E.L."/>
            <person name="Liu L."/>
            <person name="Liu Z.G."/>
            <person name="Tsui S.K."/>
        </authorList>
    </citation>
    <scope>NUCLEOTIDE SEQUENCE [LARGE SCALE GENOMIC DNA]</scope>
    <source>
        <strain evidence="1">Derp</strain>
    </source>
</reference>
<dbReference type="EMBL" id="NJHN03000063">
    <property type="protein sequence ID" value="KAH9418484.1"/>
    <property type="molecule type" value="Genomic_DNA"/>
</dbReference>
<evidence type="ECO:0000313" key="1">
    <source>
        <dbReference type="EMBL" id="KAH9418484.1"/>
    </source>
</evidence>
<accession>A0ABQ8J7B6</accession>
<protein>
    <submittedName>
        <fullName evidence="1">Uncharacterized protein</fullName>
    </submittedName>
</protein>
<organism evidence="1 2">
    <name type="scientific">Dermatophagoides pteronyssinus</name>
    <name type="common">European house dust mite</name>
    <dbReference type="NCBI Taxonomy" id="6956"/>
    <lineage>
        <taxon>Eukaryota</taxon>
        <taxon>Metazoa</taxon>
        <taxon>Ecdysozoa</taxon>
        <taxon>Arthropoda</taxon>
        <taxon>Chelicerata</taxon>
        <taxon>Arachnida</taxon>
        <taxon>Acari</taxon>
        <taxon>Acariformes</taxon>
        <taxon>Sarcoptiformes</taxon>
        <taxon>Astigmata</taxon>
        <taxon>Psoroptidia</taxon>
        <taxon>Analgoidea</taxon>
        <taxon>Pyroglyphidae</taxon>
        <taxon>Dermatophagoidinae</taxon>
        <taxon>Dermatophagoides</taxon>
    </lineage>
</organism>
<keyword evidence="2" id="KW-1185">Reference proteome</keyword>